<dbReference type="AlphaFoldDB" id="A0A0F5IAM0"/>
<keyword evidence="1" id="KW-0812">Transmembrane</keyword>
<feature type="transmembrane region" description="Helical" evidence="1">
    <location>
        <begin position="36"/>
        <end position="56"/>
    </location>
</feature>
<dbReference type="EMBL" id="JWIR02000009">
    <property type="protein sequence ID" value="KKB42644.1"/>
    <property type="molecule type" value="Genomic_DNA"/>
</dbReference>
<feature type="transmembrane region" description="Helical" evidence="1">
    <location>
        <begin position="260"/>
        <end position="284"/>
    </location>
</feature>
<feature type="transmembrane region" description="Helical" evidence="1">
    <location>
        <begin position="183"/>
        <end position="207"/>
    </location>
</feature>
<dbReference type="Proteomes" id="UP000031563">
    <property type="component" value="Unassembled WGS sequence"/>
</dbReference>
<evidence type="ECO:0000256" key="1">
    <source>
        <dbReference type="SAM" id="Phobius"/>
    </source>
</evidence>
<keyword evidence="1" id="KW-1133">Transmembrane helix</keyword>
<keyword evidence="3" id="KW-1185">Reference proteome</keyword>
<dbReference type="OrthoDB" id="4424890at2"/>
<proteinExistence type="predicted"/>
<feature type="transmembrane region" description="Helical" evidence="1">
    <location>
        <begin position="219"/>
        <end position="240"/>
    </location>
</feature>
<feature type="transmembrane region" description="Helical" evidence="1">
    <location>
        <begin position="115"/>
        <end position="133"/>
    </location>
</feature>
<evidence type="ECO:0000313" key="3">
    <source>
        <dbReference type="Proteomes" id="UP000031563"/>
    </source>
</evidence>
<feature type="transmembrane region" description="Helical" evidence="1">
    <location>
        <begin position="140"/>
        <end position="163"/>
    </location>
</feature>
<dbReference type="PANTHER" id="PTHR37814:SF1">
    <property type="entry name" value="MEMBRANE PROTEIN"/>
    <property type="match status" value="1"/>
</dbReference>
<feature type="transmembrane region" description="Helical" evidence="1">
    <location>
        <begin position="321"/>
        <end position="338"/>
    </location>
</feature>
<dbReference type="InterPro" id="IPR038728">
    <property type="entry name" value="YkvI-like"/>
</dbReference>
<feature type="transmembrane region" description="Helical" evidence="1">
    <location>
        <begin position="296"/>
        <end position="315"/>
    </location>
</feature>
<organism evidence="2 3">
    <name type="scientific">Bacillus thermotolerans</name>
    <name type="common">Quasibacillus thermotolerans</name>
    <dbReference type="NCBI Taxonomy" id="1221996"/>
    <lineage>
        <taxon>Bacteria</taxon>
        <taxon>Bacillati</taxon>
        <taxon>Bacillota</taxon>
        <taxon>Bacilli</taxon>
        <taxon>Bacillales</taxon>
        <taxon>Bacillaceae</taxon>
        <taxon>Bacillus</taxon>
    </lineage>
</organism>
<dbReference type="PANTHER" id="PTHR37814">
    <property type="entry name" value="CONSERVED MEMBRANE PROTEIN"/>
    <property type="match status" value="1"/>
</dbReference>
<protein>
    <submittedName>
        <fullName evidence="2">Membrane protein</fullName>
    </submittedName>
</protein>
<sequence>MKAWIGACQIAAVYIGTIIGAGFATGKEILQFFSRFGSYGLLAIIVSGCLFILLGMKMMLKAAELEAKSFEEFNAFLFGRRFGTAATVVQFFMLIGVTGVMLSGAGALFNERLGLPANAGILITIAAGLLIMGRGLTGLLAVNVFVVPMMVIFHLYTAGVAIGSDDFFMNVMKAGESGEAWEVWSAPFSYTAFNLTLAQAVLVPLAFEIKEKDIIRKGAFLGGAGLTFLLVASHISLVQLDGAADYNIPMAQVVEQFSAPLYVLYVFLIYGEIFTSIIGNAYGLKQQMQTYLSWPPVLLFLLIFAACFLLSQVSYGTLLGWLYPLFGLISLLFFIFLWRK</sequence>
<keyword evidence="1" id="KW-0472">Membrane</keyword>
<gene>
    <name evidence="2" type="ORF">QY95_04061</name>
</gene>
<dbReference type="RefSeq" id="WP_039231763.1">
    <property type="nucleotide sequence ID" value="NZ_JWIQ02000026.1"/>
</dbReference>
<accession>A0A0F5I200</accession>
<dbReference type="STRING" id="1221996.QY95_04061"/>
<evidence type="ECO:0000313" key="2">
    <source>
        <dbReference type="EMBL" id="KKB42644.1"/>
    </source>
</evidence>
<name>A0A0F5IAM0_BACTR</name>
<feature type="transmembrane region" description="Helical" evidence="1">
    <location>
        <begin position="88"/>
        <end position="109"/>
    </location>
</feature>
<reference evidence="2" key="1">
    <citation type="submission" date="2015-02" db="EMBL/GenBank/DDBJ databases">
        <title>Genome Assembly of Bacillaceae bacterium MTCC 8252.</title>
        <authorList>
            <person name="Verma A."/>
            <person name="Khatri I."/>
            <person name="Mual P."/>
            <person name="Subramanian S."/>
            <person name="Krishnamurthi S."/>
        </authorList>
    </citation>
    <scope>NUCLEOTIDE SEQUENCE [LARGE SCALE GENOMIC DNA]</scope>
    <source>
        <strain evidence="2">MTCC 8252</strain>
    </source>
</reference>
<accession>A0A0F5IAM0</accession>
<comment type="caution">
    <text evidence="2">The sequence shown here is derived from an EMBL/GenBank/DDBJ whole genome shotgun (WGS) entry which is preliminary data.</text>
</comment>